<dbReference type="InterPro" id="IPR011990">
    <property type="entry name" value="TPR-like_helical_dom_sf"/>
</dbReference>
<dbReference type="PANTHER" id="PTHR43628:SF1">
    <property type="entry name" value="CHITIN SYNTHASE REGULATORY FACTOR 2-RELATED"/>
    <property type="match status" value="1"/>
</dbReference>
<protein>
    <recommendedName>
        <fullName evidence="4">Sel1 repeat family protein</fullName>
    </recommendedName>
</protein>
<evidence type="ECO:0000313" key="2">
    <source>
        <dbReference type="EMBL" id="EAR60328.1"/>
    </source>
</evidence>
<evidence type="ECO:0008006" key="4">
    <source>
        <dbReference type="Google" id="ProtNLM"/>
    </source>
</evidence>
<dbReference type="RefSeq" id="WP_007022936.1">
    <property type="nucleotide sequence ID" value="NZ_CH724128.1"/>
</dbReference>
<dbReference type="SUPFAM" id="SSF81901">
    <property type="entry name" value="HCP-like"/>
    <property type="match status" value="2"/>
</dbReference>
<dbReference type="Pfam" id="PF08238">
    <property type="entry name" value="Sel1"/>
    <property type="match status" value="4"/>
</dbReference>
<reference evidence="2 3" key="1">
    <citation type="submission" date="2006-02" db="EMBL/GenBank/DDBJ databases">
        <authorList>
            <person name="Pinhassi J."/>
            <person name="Pedros-Alio C."/>
            <person name="Ferriera S."/>
            <person name="Johnson J."/>
            <person name="Kravitz S."/>
            <person name="Halpern A."/>
            <person name="Remington K."/>
            <person name="Beeson K."/>
            <person name="Tran B."/>
            <person name="Rogers Y.-H."/>
            <person name="Friedman R."/>
            <person name="Venter J.C."/>
        </authorList>
    </citation>
    <scope>NUCLEOTIDE SEQUENCE [LARGE SCALE GENOMIC DNA]</scope>
    <source>
        <strain evidence="2 3">MED92</strain>
    </source>
</reference>
<dbReference type="EMBL" id="AAOW01000019">
    <property type="protein sequence ID" value="EAR60328.1"/>
    <property type="molecule type" value="Genomic_DNA"/>
</dbReference>
<evidence type="ECO:0000313" key="3">
    <source>
        <dbReference type="Proteomes" id="UP000002171"/>
    </source>
</evidence>
<dbReference type="SMART" id="SM00671">
    <property type="entry name" value="SEL1"/>
    <property type="match status" value="4"/>
</dbReference>
<sequence length="265" mass="29500">MKKQILLAASLMLSISATDLMAANLGKGSVAFDKQDYETAYKELSPLAKEGNPDALNMVGQMYENGWGVDKDEAKAVRYYNRGASLGHLGSVNSLRAVKDKEYKKELLTVEPAAKAGDAKAQNRLGEMAEFGYGMKRDPNMAIQWYKQSAEQGYVPAQHNIGRAYNFGTGVEQNFVEAERWYRQAAEQGHTDAMFFLGTLYSNEHGSQNDVNTNILAYAWMHNAAELGNRTAVEIEKRLIMKLNSSELSEAKALAEEYRKTYVGQ</sequence>
<evidence type="ECO:0000256" key="1">
    <source>
        <dbReference type="SAM" id="SignalP"/>
    </source>
</evidence>
<name>A0A7U8GRJ9_NEPCE</name>
<dbReference type="Gene3D" id="1.25.40.10">
    <property type="entry name" value="Tetratricopeptide repeat domain"/>
    <property type="match status" value="2"/>
</dbReference>
<comment type="caution">
    <text evidence="2">The sequence shown here is derived from an EMBL/GenBank/DDBJ whole genome shotgun (WGS) entry which is preliminary data.</text>
</comment>
<dbReference type="AlphaFoldDB" id="A0A7U8GRJ9"/>
<dbReference type="Proteomes" id="UP000002171">
    <property type="component" value="Unassembled WGS sequence"/>
</dbReference>
<organism evidence="2 3">
    <name type="scientific">Neptuniibacter caesariensis</name>
    <dbReference type="NCBI Taxonomy" id="207954"/>
    <lineage>
        <taxon>Bacteria</taxon>
        <taxon>Pseudomonadati</taxon>
        <taxon>Pseudomonadota</taxon>
        <taxon>Gammaproteobacteria</taxon>
        <taxon>Oceanospirillales</taxon>
        <taxon>Oceanospirillaceae</taxon>
        <taxon>Neptuniibacter</taxon>
    </lineage>
</organism>
<dbReference type="InterPro" id="IPR006597">
    <property type="entry name" value="Sel1-like"/>
</dbReference>
<feature type="signal peptide" evidence="1">
    <location>
        <begin position="1"/>
        <end position="22"/>
    </location>
</feature>
<feature type="chain" id="PRO_5031036332" description="Sel1 repeat family protein" evidence="1">
    <location>
        <begin position="23"/>
        <end position="265"/>
    </location>
</feature>
<proteinExistence type="predicted"/>
<accession>A0A7U8GRJ9</accession>
<dbReference type="OrthoDB" id="9204495at2"/>
<dbReference type="InterPro" id="IPR052945">
    <property type="entry name" value="Mitotic_Regulator"/>
</dbReference>
<dbReference type="PANTHER" id="PTHR43628">
    <property type="entry name" value="ACTIVATOR OF C KINASE PROTEIN 1-RELATED"/>
    <property type="match status" value="1"/>
</dbReference>
<keyword evidence="3" id="KW-1185">Reference proteome</keyword>
<keyword evidence="1" id="KW-0732">Signal</keyword>
<gene>
    <name evidence="2" type="ORF">MED92_00320</name>
</gene>